<reference evidence="1 2" key="1">
    <citation type="submission" date="2016-02" db="EMBL/GenBank/DDBJ databases">
        <authorList>
            <person name="Wen L."/>
            <person name="He K."/>
            <person name="Yang H."/>
        </authorList>
    </citation>
    <scope>NUCLEOTIDE SEQUENCE [LARGE SCALE GENOMIC DNA]</scope>
    <source>
        <strain evidence="1 2">MJR8628A</strain>
    </source>
</reference>
<evidence type="ECO:0000313" key="1">
    <source>
        <dbReference type="EMBL" id="KXI12131.1"/>
    </source>
</evidence>
<comment type="caution">
    <text evidence="1">The sequence shown here is derived from an EMBL/GenBank/DDBJ whole genome shotgun (WGS) entry which is preliminary data.</text>
</comment>
<dbReference type="Proteomes" id="UP000070326">
    <property type="component" value="Unassembled WGS sequence"/>
</dbReference>
<gene>
    <name evidence="1" type="ORF">HMPREF3195_01100</name>
</gene>
<accession>A0A135YS12</accession>
<dbReference type="RefSeq" id="WP_196490825.1">
    <property type="nucleotide sequence ID" value="NZ_KQ961825.1"/>
</dbReference>
<dbReference type="STRING" id="1261.HMPREF3195_01100"/>
<protein>
    <submittedName>
        <fullName evidence="1">Uncharacterized protein</fullName>
    </submittedName>
</protein>
<organism evidence="1 2">
    <name type="scientific">Peptostreptococcus anaerobius</name>
    <dbReference type="NCBI Taxonomy" id="1261"/>
    <lineage>
        <taxon>Bacteria</taxon>
        <taxon>Bacillati</taxon>
        <taxon>Bacillota</taxon>
        <taxon>Clostridia</taxon>
        <taxon>Peptostreptococcales</taxon>
        <taxon>Peptostreptococcaceae</taxon>
        <taxon>Peptostreptococcus</taxon>
    </lineage>
</organism>
<dbReference type="PATRIC" id="fig|1261.5.peg.1101"/>
<proteinExistence type="predicted"/>
<dbReference type="AlphaFoldDB" id="A0A135YS12"/>
<evidence type="ECO:0000313" key="2">
    <source>
        <dbReference type="Proteomes" id="UP000070326"/>
    </source>
</evidence>
<dbReference type="EMBL" id="LSQZ01000059">
    <property type="protein sequence ID" value="KXI12131.1"/>
    <property type="molecule type" value="Genomic_DNA"/>
</dbReference>
<name>A0A135YS12_9FIRM</name>
<sequence>MNEEMNLAETLKQEIEKRVLTEMLLLVKESKNVEEIETKIKALLNK</sequence>